<evidence type="ECO:0000256" key="6">
    <source>
        <dbReference type="PROSITE-ProRule" id="PRU00169"/>
    </source>
</evidence>
<evidence type="ECO:0000259" key="9">
    <source>
        <dbReference type="PROSITE" id="PS50110"/>
    </source>
</evidence>
<dbReference type="PROSITE" id="PS50109">
    <property type="entry name" value="HIS_KIN"/>
    <property type="match status" value="1"/>
</dbReference>
<dbReference type="InterPro" id="IPR004358">
    <property type="entry name" value="Sig_transdc_His_kin-like_C"/>
</dbReference>
<dbReference type="InterPro" id="IPR001789">
    <property type="entry name" value="Sig_transdc_resp-reg_receiver"/>
</dbReference>
<keyword evidence="3 6" id="KW-0597">Phosphoprotein</keyword>
<dbReference type="RefSeq" id="WP_117347285.1">
    <property type="nucleotide sequence ID" value="NZ_JADPGG010000155.1"/>
</dbReference>
<dbReference type="AlphaFoldDB" id="A0AAP2UHN2"/>
<dbReference type="EMBL" id="JANGBO010000007">
    <property type="protein sequence ID" value="MCQ5061855.1"/>
    <property type="molecule type" value="Genomic_DNA"/>
</dbReference>
<comment type="caution">
    <text evidence="10">The sequence shown here is derived from an EMBL/GenBank/DDBJ whole genome shotgun (WGS) entry which is preliminary data.</text>
</comment>
<feature type="domain" description="Response regulatory" evidence="9">
    <location>
        <begin position="89"/>
        <end position="207"/>
    </location>
</feature>
<dbReference type="InterPro" id="IPR005467">
    <property type="entry name" value="His_kinase_dom"/>
</dbReference>
<feature type="compositionally biased region" description="Basic and acidic residues" evidence="7">
    <location>
        <begin position="1"/>
        <end position="19"/>
    </location>
</feature>
<dbReference type="GO" id="GO:0000160">
    <property type="term" value="P:phosphorelay signal transduction system"/>
    <property type="evidence" value="ECO:0007669"/>
    <property type="project" value="UniProtKB-KW"/>
</dbReference>
<comment type="catalytic activity">
    <reaction evidence="1">
        <text>ATP + protein L-histidine = ADP + protein N-phospho-L-histidine.</text>
        <dbReference type="EC" id="2.7.13.3"/>
    </reaction>
</comment>
<dbReference type="SUPFAM" id="SSF55874">
    <property type="entry name" value="ATPase domain of HSP90 chaperone/DNA topoisomerase II/histidine kinase"/>
    <property type="match status" value="1"/>
</dbReference>
<dbReference type="InterPro" id="IPR011006">
    <property type="entry name" value="CheY-like_superfamily"/>
</dbReference>
<evidence type="ECO:0000256" key="5">
    <source>
        <dbReference type="ARBA" id="ARBA00023012"/>
    </source>
</evidence>
<organism evidence="10 11">
    <name type="scientific">Faecalibacillus intestinalis</name>
    <dbReference type="NCBI Taxonomy" id="1982626"/>
    <lineage>
        <taxon>Bacteria</taxon>
        <taxon>Bacillati</taxon>
        <taxon>Bacillota</taxon>
        <taxon>Erysipelotrichia</taxon>
        <taxon>Erysipelotrichales</taxon>
        <taxon>Coprobacillaceae</taxon>
        <taxon>Faecalibacillus</taxon>
    </lineage>
</organism>
<dbReference type="GO" id="GO:0004673">
    <property type="term" value="F:protein histidine kinase activity"/>
    <property type="evidence" value="ECO:0007669"/>
    <property type="project" value="UniProtKB-EC"/>
</dbReference>
<sequence length="207" mass="23391">MSEEFQKHIFDSFSRERSSSDSGIEGTGLGMGIAKKLIDLMNGTIKVESQLGKGTRFTVKIPSKISQKEDILYQPSLEPIENRNLNNKKILLFEDNDFNVEIIIELLKEKGLYLERVANGIECLDILKEKDYDLILMDIQMPLMNGYDTTIAIRKLTDQQKAQIPIIALTANAFAEDRQKALAVGMNDFIAKPIDLQILLPLLAKYL</sequence>
<reference evidence="10" key="1">
    <citation type="submission" date="2022-06" db="EMBL/GenBank/DDBJ databases">
        <title>Isolation of gut microbiota from human fecal samples.</title>
        <authorList>
            <person name="Pamer E.G."/>
            <person name="Barat B."/>
            <person name="Waligurski E."/>
            <person name="Medina S."/>
            <person name="Paddock L."/>
            <person name="Mostad J."/>
        </authorList>
    </citation>
    <scope>NUCLEOTIDE SEQUENCE</scope>
    <source>
        <strain evidence="10">DFI.6.24</strain>
    </source>
</reference>
<dbReference type="SUPFAM" id="SSF52172">
    <property type="entry name" value="CheY-like"/>
    <property type="match status" value="1"/>
</dbReference>
<dbReference type="Proteomes" id="UP001204814">
    <property type="component" value="Unassembled WGS sequence"/>
</dbReference>
<evidence type="ECO:0000256" key="4">
    <source>
        <dbReference type="ARBA" id="ARBA00022777"/>
    </source>
</evidence>
<protein>
    <recommendedName>
        <fullName evidence="2">histidine kinase</fullName>
        <ecNumber evidence="2">2.7.13.3</ecNumber>
    </recommendedName>
</protein>
<dbReference type="PANTHER" id="PTHR45339:SF1">
    <property type="entry name" value="HYBRID SIGNAL TRANSDUCTION HISTIDINE KINASE J"/>
    <property type="match status" value="1"/>
</dbReference>
<dbReference type="EC" id="2.7.13.3" evidence="2"/>
<dbReference type="Gene3D" id="3.30.565.10">
    <property type="entry name" value="Histidine kinase-like ATPase, C-terminal domain"/>
    <property type="match status" value="1"/>
</dbReference>
<dbReference type="PRINTS" id="PR00344">
    <property type="entry name" value="BCTRLSENSOR"/>
</dbReference>
<dbReference type="PANTHER" id="PTHR45339">
    <property type="entry name" value="HYBRID SIGNAL TRANSDUCTION HISTIDINE KINASE J"/>
    <property type="match status" value="1"/>
</dbReference>
<dbReference type="SMART" id="SM00448">
    <property type="entry name" value="REC"/>
    <property type="match status" value="1"/>
</dbReference>
<evidence type="ECO:0000256" key="2">
    <source>
        <dbReference type="ARBA" id="ARBA00012438"/>
    </source>
</evidence>
<evidence type="ECO:0000313" key="11">
    <source>
        <dbReference type="Proteomes" id="UP001204814"/>
    </source>
</evidence>
<feature type="modified residue" description="4-aspartylphosphate" evidence="6">
    <location>
        <position position="138"/>
    </location>
</feature>
<accession>A0AAP2UHN2</accession>
<dbReference type="Gene3D" id="3.40.50.2300">
    <property type="match status" value="1"/>
</dbReference>
<dbReference type="InterPro" id="IPR003594">
    <property type="entry name" value="HATPase_dom"/>
</dbReference>
<dbReference type="Pfam" id="PF00072">
    <property type="entry name" value="Response_reg"/>
    <property type="match status" value="1"/>
</dbReference>
<proteinExistence type="predicted"/>
<gene>
    <name evidence="10" type="ORF">NE542_08455</name>
</gene>
<keyword evidence="4" id="KW-0418">Kinase</keyword>
<dbReference type="CDD" id="cd17546">
    <property type="entry name" value="REC_hyHK_CKI1_RcsC-like"/>
    <property type="match status" value="1"/>
</dbReference>
<evidence type="ECO:0000256" key="3">
    <source>
        <dbReference type="ARBA" id="ARBA00022553"/>
    </source>
</evidence>
<feature type="domain" description="Histidine kinase" evidence="8">
    <location>
        <begin position="1"/>
        <end position="65"/>
    </location>
</feature>
<keyword evidence="5" id="KW-0902">Two-component regulatory system</keyword>
<feature type="region of interest" description="Disordered" evidence="7">
    <location>
        <begin position="1"/>
        <end position="24"/>
    </location>
</feature>
<dbReference type="Pfam" id="PF02518">
    <property type="entry name" value="HATPase_c"/>
    <property type="match status" value="1"/>
</dbReference>
<name>A0AAP2UHN2_9FIRM</name>
<evidence type="ECO:0000259" key="8">
    <source>
        <dbReference type="PROSITE" id="PS50109"/>
    </source>
</evidence>
<dbReference type="PROSITE" id="PS50110">
    <property type="entry name" value="RESPONSE_REGULATORY"/>
    <property type="match status" value="1"/>
</dbReference>
<evidence type="ECO:0000313" key="10">
    <source>
        <dbReference type="EMBL" id="MCQ5061855.1"/>
    </source>
</evidence>
<keyword evidence="4" id="KW-0808">Transferase</keyword>
<evidence type="ECO:0000256" key="1">
    <source>
        <dbReference type="ARBA" id="ARBA00000085"/>
    </source>
</evidence>
<dbReference type="InterPro" id="IPR036890">
    <property type="entry name" value="HATPase_C_sf"/>
</dbReference>
<evidence type="ECO:0000256" key="7">
    <source>
        <dbReference type="SAM" id="MobiDB-lite"/>
    </source>
</evidence>